<sequence length="384" mass="42598">MAIYPFRLRLLQLRGHARAYTPVHHHHHYQGLTPMVMEKCIRSKETLATSPSAFEMGKGKGNFTCNGADKVHKVNHMDKVNDMARQLISNPQFLARMRYHVAQPMRLLNDGEQGLEYFLMHDCTGLSTQPDPVAQVFWLHASSASGSGGVEVKSSRPRNADSDKDGTVPLPQLVCPLGLLFAQRYGRMRLDDTEQWTGYEVVLDAHHPDAPLWLLYNGNCDMGNDADNQAPPVPEVDMFDATDCLIKSLLPSLVAVGKRRKHDEQAMMNTTTTRPPGAICILKSSLVFITPSSSTTPPYSVAQVAKLALQSHRTLQPQLEPLGDYQLPLLDNDAPYHVHVPLTTANLPSPIDPPNTCPPIAHHSLPRPSSSDVCPRPCRARLHR</sequence>
<reference evidence="2 3" key="1">
    <citation type="submission" date="2016-07" db="EMBL/GenBank/DDBJ databases">
        <title>Pervasive Adenine N6-methylation of Active Genes in Fungi.</title>
        <authorList>
            <consortium name="DOE Joint Genome Institute"/>
            <person name="Mondo S.J."/>
            <person name="Dannebaum R.O."/>
            <person name="Kuo R.C."/>
            <person name="Labutti K."/>
            <person name="Haridas S."/>
            <person name="Kuo A."/>
            <person name="Salamov A."/>
            <person name="Ahrendt S.R."/>
            <person name="Lipzen A."/>
            <person name="Sullivan W."/>
            <person name="Andreopoulos W.B."/>
            <person name="Clum A."/>
            <person name="Lindquist E."/>
            <person name="Daum C."/>
            <person name="Ramamoorthy G.K."/>
            <person name="Gryganskyi A."/>
            <person name="Culley D."/>
            <person name="Magnuson J.K."/>
            <person name="James T.Y."/>
            <person name="O'Malley M.A."/>
            <person name="Stajich J.E."/>
            <person name="Spatafora J.W."/>
            <person name="Visel A."/>
            <person name="Grigoriev I.V."/>
        </authorList>
    </citation>
    <scope>NUCLEOTIDE SEQUENCE [LARGE SCALE GENOMIC DNA]</scope>
    <source>
        <strain evidence="2 3">CBS 129021</strain>
    </source>
</reference>
<dbReference type="InParanoid" id="A0A1Y2E8G0"/>
<feature type="region of interest" description="Disordered" evidence="1">
    <location>
        <begin position="145"/>
        <end position="167"/>
    </location>
</feature>
<proteinExistence type="predicted"/>
<keyword evidence="3" id="KW-1185">Reference proteome</keyword>
<organism evidence="2 3">
    <name type="scientific">Pseudomassariella vexata</name>
    <dbReference type="NCBI Taxonomy" id="1141098"/>
    <lineage>
        <taxon>Eukaryota</taxon>
        <taxon>Fungi</taxon>
        <taxon>Dikarya</taxon>
        <taxon>Ascomycota</taxon>
        <taxon>Pezizomycotina</taxon>
        <taxon>Sordariomycetes</taxon>
        <taxon>Xylariomycetidae</taxon>
        <taxon>Amphisphaeriales</taxon>
        <taxon>Pseudomassariaceae</taxon>
        <taxon>Pseudomassariella</taxon>
    </lineage>
</organism>
<dbReference type="GeneID" id="63770019"/>
<dbReference type="Proteomes" id="UP000193689">
    <property type="component" value="Unassembled WGS sequence"/>
</dbReference>
<dbReference type="EMBL" id="MCFJ01000004">
    <property type="protein sequence ID" value="ORY67829.1"/>
    <property type="molecule type" value="Genomic_DNA"/>
</dbReference>
<feature type="region of interest" description="Disordered" evidence="1">
    <location>
        <begin position="353"/>
        <end position="384"/>
    </location>
</feature>
<evidence type="ECO:0000313" key="2">
    <source>
        <dbReference type="EMBL" id="ORY67829.1"/>
    </source>
</evidence>
<protein>
    <submittedName>
        <fullName evidence="2">Uncharacterized protein</fullName>
    </submittedName>
</protein>
<dbReference type="RefSeq" id="XP_040718453.1">
    <property type="nucleotide sequence ID" value="XM_040853807.1"/>
</dbReference>
<accession>A0A1Y2E8G0</accession>
<gene>
    <name evidence="2" type="ORF">BCR38DRAFT_165448</name>
</gene>
<evidence type="ECO:0000313" key="3">
    <source>
        <dbReference type="Proteomes" id="UP000193689"/>
    </source>
</evidence>
<comment type="caution">
    <text evidence="2">The sequence shown here is derived from an EMBL/GenBank/DDBJ whole genome shotgun (WGS) entry which is preliminary data.</text>
</comment>
<name>A0A1Y2E8G0_9PEZI</name>
<dbReference type="AlphaFoldDB" id="A0A1Y2E8G0"/>
<evidence type="ECO:0000256" key="1">
    <source>
        <dbReference type="SAM" id="MobiDB-lite"/>
    </source>
</evidence>